<name>A0A382LAP1_9ZZZZ</name>
<proteinExistence type="predicted"/>
<sequence>VRVVAIQKNDTETVSSNRLGMFVLSIGTVSIKIYQNSFVVKSL</sequence>
<dbReference type="EMBL" id="UINC01085496">
    <property type="protein sequence ID" value="SVC33103.1"/>
    <property type="molecule type" value="Genomic_DNA"/>
</dbReference>
<dbReference type="AlphaFoldDB" id="A0A382LAP1"/>
<organism evidence="1">
    <name type="scientific">marine metagenome</name>
    <dbReference type="NCBI Taxonomy" id="408172"/>
    <lineage>
        <taxon>unclassified sequences</taxon>
        <taxon>metagenomes</taxon>
        <taxon>ecological metagenomes</taxon>
    </lineage>
</organism>
<gene>
    <name evidence="1" type="ORF">METZ01_LOCUS285957</name>
</gene>
<protein>
    <submittedName>
        <fullName evidence="1">Uncharacterized protein</fullName>
    </submittedName>
</protein>
<evidence type="ECO:0000313" key="1">
    <source>
        <dbReference type="EMBL" id="SVC33103.1"/>
    </source>
</evidence>
<reference evidence="1" key="1">
    <citation type="submission" date="2018-05" db="EMBL/GenBank/DDBJ databases">
        <authorList>
            <person name="Lanie J.A."/>
            <person name="Ng W.-L."/>
            <person name="Kazmierczak K.M."/>
            <person name="Andrzejewski T.M."/>
            <person name="Davidsen T.M."/>
            <person name="Wayne K.J."/>
            <person name="Tettelin H."/>
            <person name="Glass J.I."/>
            <person name="Rusch D."/>
            <person name="Podicherti R."/>
            <person name="Tsui H.-C.T."/>
            <person name="Winkler M.E."/>
        </authorList>
    </citation>
    <scope>NUCLEOTIDE SEQUENCE</scope>
</reference>
<accession>A0A382LAP1</accession>
<feature type="non-terminal residue" evidence="1">
    <location>
        <position position="1"/>
    </location>
</feature>